<reference evidence="1" key="1">
    <citation type="journal article" date="2021" name="Proc. Natl. Acad. Sci. U.S.A.">
        <title>A Catalog of Tens of Thousands of Viruses from Human Metagenomes Reveals Hidden Associations with Chronic Diseases.</title>
        <authorList>
            <person name="Tisza M.J."/>
            <person name="Buck C.B."/>
        </authorList>
    </citation>
    <scope>NUCLEOTIDE SEQUENCE</scope>
    <source>
        <strain evidence="1">CtXXl13</strain>
    </source>
</reference>
<accession>A0A8S5TJK6</accession>
<protein>
    <submittedName>
        <fullName evidence="1">Uncharacterized protein</fullName>
    </submittedName>
</protein>
<proteinExistence type="predicted"/>
<name>A0A8S5TJK6_9CAUD</name>
<organism evidence="1">
    <name type="scientific">Myoviridae sp. ctXXl13</name>
    <dbReference type="NCBI Taxonomy" id="2827691"/>
    <lineage>
        <taxon>Viruses</taxon>
        <taxon>Duplodnaviria</taxon>
        <taxon>Heunggongvirae</taxon>
        <taxon>Uroviricota</taxon>
        <taxon>Caudoviricetes</taxon>
    </lineage>
</organism>
<dbReference type="EMBL" id="BK032836">
    <property type="protein sequence ID" value="DAF63251.1"/>
    <property type="molecule type" value="Genomic_DNA"/>
</dbReference>
<sequence length="65" mass="7243">MNKRNGVLDAMIRISASIIAAGAGSLLSDAANNKFNKFADNCEAKIRLEEKKNNSFFNKIFHKKK</sequence>
<evidence type="ECO:0000313" key="1">
    <source>
        <dbReference type="EMBL" id="DAF63251.1"/>
    </source>
</evidence>